<feature type="compositionally biased region" description="Basic and acidic residues" evidence="1">
    <location>
        <begin position="261"/>
        <end position="276"/>
    </location>
</feature>
<reference evidence="2 3" key="1">
    <citation type="submission" date="2016-04" db="EMBL/GenBank/DDBJ databases">
        <title>The genome of Intoshia linei affirms orthonectids as highly simplified spiralians.</title>
        <authorList>
            <person name="Mikhailov K.V."/>
            <person name="Slusarev G.S."/>
            <person name="Nikitin M.A."/>
            <person name="Logacheva M.D."/>
            <person name="Penin A."/>
            <person name="Aleoshin V."/>
            <person name="Panchin Y.V."/>
        </authorList>
    </citation>
    <scope>NUCLEOTIDE SEQUENCE [LARGE SCALE GENOMIC DNA]</scope>
    <source>
        <strain evidence="2">Intl2013</strain>
        <tissue evidence="2">Whole animal</tissue>
    </source>
</reference>
<evidence type="ECO:0000313" key="2">
    <source>
        <dbReference type="EMBL" id="OAF67310.1"/>
    </source>
</evidence>
<gene>
    <name evidence="2" type="ORF">A3Q56_05003</name>
</gene>
<sequence>MGTNGIIESFECYFYDQNTKENLMEEKHFRRRQRLNRLFSSNINTKESTKQSIKNAQKKKQINVLQSLDSTDDKQTSLELTSKTSTDISLEKPSEHSSNVNSIFLNNEYFQNFQRLNYYLLKKESSRILLMLNTQLIILVPNVKSTCFHKNFFKNINWPNVIIRYLNFTTTQLKSQSNHSYRTWQTLSSYTYSTPTKNSEPVINKHDKNLEIKIDFNPYTSQTPVKGVKHKDLKDQNDVKLDDSTKTIKIIMNGPTSNKQIYHETNRSSKNPERKSSVCSSRLSRHEKFSKTVYDISGYHAVIQLQLSSLKCKEMGWINENATSPKLVNIYRCALHYFVTLMKVKNDREAIKTTRNVNNLKLYSRSRLNSAKSHLSRIKSAPSVSTKVNFLKIDNWVRNLSIFSFNFPDGSNILRYPNKLIAILHMKKIMIIYDIDGKILAQYLYKTNNFIVYDTKNDVDKSLLCFNNSRNIKFQCDKTGVWSVGRNGKNITFFKWSQFIVSCQFVTISLNKWLTLRIKSSVNIELIFNCDYENYCINITDPCEITYTLQKENEMDEFSYKCANYDKKGQSAPNKRLPNKDNNKQFLDINKPALFCNIKYTSRTARKIIQNMKSKNRDKSSIKYAKTNLQSQSLAHKNSILVTMNQKLRFLADKWLQFYRKKLKIIKTSLEKIQVKQTLPSVSFRREHDLNAYYLKRLKSLKRDTFICPENLRRAVYSTISLSKDFDKNKCFCSVKEITHLSDFELKYYIDSSKVTQQLLILIIIASGSVYDKTGYNTMLNLYGKMQKDRVHVCKESENDKYRLFLYDIDQDYFKRVYNCSVHPMTNIPSSILKDRHNIKPGMFMIYKNGVLLFCNYIFDGYGKTIRHFNNQVTKLADLSQTGFYIPNDFQFSSNERLTSNFNK</sequence>
<name>A0A177AZL3_9BILA</name>
<comment type="caution">
    <text evidence="2">The sequence shown here is derived from an EMBL/GenBank/DDBJ whole genome shotgun (WGS) entry which is preliminary data.</text>
</comment>
<keyword evidence="3" id="KW-1185">Reference proteome</keyword>
<evidence type="ECO:0000256" key="1">
    <source>
        <dbReference type="SAM" id="MobiDB-lite"/>
    </source>
</evidence>
<dbReference type="Proteomes" id="UP000078046">
    <property type="component" value="Unassembled WGS sequence"/>
</dbReference>
<dbReference type="OrthoDB" id="6351677at2759"/>
<accession>A0A177AZL3</accession>
<evidence type="ECO:0000313" key="3">
    <source>
        <dbReference type="Proteomes" id="UP000078046"/>
    </source>
</evidence>
<organism evidence="2 3">
    <name type="scientific">Intoshia linei</name>
    <dbReference type="NCBI Taxonomy" id="1819745"/>
    <lineage>
        <taxon>Eukaryota</taxon>
        <taxon>Metazoa</taxon>
        <taxon>Spiralia</taxon>
        <taxon>Lophotrochozoa</taxon>
        <taxon>Mesozoa</taxon>
        <taxon>Orthonectida</taxon>
        <taxon>Rhopaluridae</taxon>
        <taxon>Intoshia</taxon>
    </lineage>
</organism>
<dbReference type="AlphaFoldDB" id="A0A177AZL3"/>
<proteinExistence type="predicted"/>
<protein>
    <submittedName>
        <fullName evidence="2">Uncharacterized protein</fullName>
    </submittedName>
</protein>
<feature type="region of interest" description="Disordered" evidence="1">
    <location>
        <begin position="259"/>
        <end position="280"/>
    </location>
</feature>
<dbReference type="EMBL" id="LWCA01000695">
    <property type="protein sequence ID" value="OAF67310.1"/>
    <property type="molecule type" value="Genomic_DNA"/>
</dbReference>